<feature type="domain" description="UspA" evidence="2">
    <location>
        <begin position="228"/>
        <end position="278"/>
    </location>
</feature>
<evidence type="ECO:0000313" key="4">
    <source>
        <dbReference type="Proteomes" id="UP000294862"/>
    </source>
</evidence>
<dbReference type="CDD" id="cd00293">
    <property type="entry name" value="USP-like"/>
    <property type="match status" value="1"/>
</dbReference>
<dbReference type="AlphaFoldDB" id="A0A4R2I3Q9"/>
<sequence length="279" mass="30090">MAEPVTCPFDILIHMRRTDTLGSAGAVGLSLAQRLRAFATGLHVVPLSPVAFASPEAVALYVNEAEGAWRDAQQRGPFWQAALDAHALQGAWSASQGDVVESLCQASRWHDLVVVERPQLNPDAPTGWGLVSRTVFGASSPVVVVPERVRAESAGLRIAVAWNQSREAALAIRGALPLLARAEHVQVFEGEPVENPLGLRFLPKLDLRPWLERHGIAAHYAAFPARRDQGAALLDAAHAMDADLVVMGAWGHSRITELVLGGTTRHLFQHSDLPLLVAH</sequence>
<name>A0A4R2I3Q9_9GAMM</name>
<protein>
    <submittedName>
        <fullName evidence="3">Nucleotide-binding universal stress UspA family protein</fullName>
    </submittedName>
</protein>
<dbReference type="PRINTS" id="PR01438">
    <property type="entry name" value="UNVRSLSTRESS"/>
</dbReference>
<keyword evidence="4" id="KW-1185">Reference proteome</keyword>
<reference evidence="3 4" key="1">
    <citation type="journal article" date="2015" name="Stand. Genomic Sci.">
        <title>Genomic Encyclopedia of Bacterial and Archaeal Type Strains, Phase III: the genomes of soil and plant-associated and newly described type strains.</title>
        <authorList>
            <person name="Whitman W.B."/>
            <person name="Woyke T."/>
            <person name="Klenk H.P."/>
            <person name="Zhou Y."/>
            <person name="Lilburn T.G."/>
            <person name="Beck B.J."/>
            <person name="De Vos P."/>
            <person name="Vandamme P."/>
            <person name="Eisen J.A."/>
            <person name="Garrity G."/>
            <person name="Hugenholtz P."/>
            <person name="Kyrpides N.C."/>
        </authorList>
    </citation>
    <scope>NUCLEOTIDE SEQUENCE [LARGE SCALE GENOMIC DNA]</scope>
    <source>
        <strain evidence="3 4">A3</strain>
    </source>
</reference>
<comment type="caution">
    <text evidence="3">The sequence shown here is derived from an EMBL/GenBank/DDBJ whole genome shotgun (WGS) entry which is preliminary data.</text>
</comment>
<dbReference type="Pfam" id="PF00582">
    <property type="entry name" value="Usp"/>
    <property type="match status" value="1"/>
</dbReference>
<organism evidence="3 4">
    <name type="scientific">Dokdonella fugitiva</name>
    <dbReference type="NCBI Taxonomy" id="328517"/>
    <lineage>
        <taxon>Bacteria</taxon>
        <taxon>Pseudomonadati</taxon>
        <taxon>Pseudomonadota</taxon>
        <taxon>Gammaproteobacteria</taxon>
        <taxon>Lysobacterales</taxon>
        <taxon>Rhodanobacteraceae</taxon>
        <taxon>Dokdonella</taxon>
    </lineage>
</organism>
<dbReference type="RefSeq" id="WP_131999658.1">
    <property type="nucleotide sequence ID" value="NZ_JACGXM010000009.1"/>
</dbReference>
<dbReference type="Gene3D" id="3.40.50.12370">
    <property type="match status" value="1"/>
</dbReference>
<comment type="similarity">
    <text evidence="1">Belongs to the universal stress protein A family.</text>
</comment>
<evidence type="ECO:0000256" key="1">
    <source>
        <dbReference type="ARBA" id="ARBA00008791"/>
    </source>
</evidence>
<dbReference type="OrthoDB" id="9804721at2"/>
<accession>A0A4R2I3Q9</accession>
<dbReference type="Proteomes" id="UP000294862">
    <property type="component" value="Unassembled WGS sequence"/>
</dbReference>
<dbReference type="InterPro" id="IPR006016">
    <property type="entry name" value="UspA"/>
</dbReference>
<gene>
    <name evidence="3" type="ORF">EV148_10940</name>
</gene>
<evidence type="ECO:0000259" key="2">
    <source>
        <dbReference type="Pfam" id="PF00582"/>
    </source>
</evidence>
<dbReference type="InterPro" id="IPR006015">
    <property type="entry name" value="Universal_stress_UspA"/>
</dbReference>
<dbReference type="EMBL" id="SLWQ01000009">
    <property type="protein sequence ID" value="TCO37688.1"/>
    <property type="molecule type" value="Genomic_DNA"/>
</dbReference>
<dbReference type="SUPFAM" id="SSF52402">
    <property type="entry name" value="Adenine nucleotide alpha hydrolases-like"/>
    <property type="match status" value="2"/>
</dbReference>
<evidence type="ECO:0000313" key="3">
    <source>
        <dbReference type="EMBL" id="TCO37688.1"/>
    </source>
</evidence>
<proteinExistence type="inferred from homology"/>